<evidence type="ECO:0000256" key="2">
    <source>
        <dbReference type="ARBA" id="ARBA00022475"/>
    </source>
</evidence>
<dbReference type="PRINTS" id="PR00237">
    <property type="entry name" value="GPCRRHODOPSN"/>
</dbReference>
<evidence type="ECO:0000256" key="3">
    <source>
        <dbReference type="ARBA" id="ARBA00022692"/>
    </source>
</evidence>
<keyword evidence="2" id="KW-1003">Cell membrane</keyword>
<evidence type="ECO:0000256" key="6">
    <source>
        <dbReference type="ARBA" id="ARBA00023136"/>
    </source>
</evidence>
<feature type="transmembrane region" description="Helical" evidence="12">
    <location>
        <begin position="149"/>
        <end position="173"/>
    </location>
</feature>
<reference evidence="14" key="1">
    <citation type="submission" date="2025-08" db="UniProtKB">
        <authorList>
            <consortium name="Ensembl"/>
        </authorList>
    </citation>
    <scope>IDENTIFICATION</scope>
</reference>
<dbReference type="GO" id="GO:0005886">
    <property type="term" value="C:plasma membrane"/>
    <property type="evidence" value="ECO:0007669"/>
    <property type="project" value="UniProtKB-SubCell"/>
</dbReference>
<dbReference type="GO" id="GO:0001662">
    <property type="term" value="P:behavioral fear response"/>
    <property type="evidence" value="ECO:0007669"/>
    <property type="project" value="TreeGrafter"/>
</dbReference>
<dbReference type="Pfam" id="PF00001">
    <property type="entry name" value="7tm_1"/>
    <property type="match status" value="1"/>
</dbReference>
<evidence type="ECO:0000313" key="14">
    <source>
        <dbReference type="Ensembl" id="ENSCSRP00000005134.1"/>
    </source>
</evidence>
<evidence type="ECO:0000256" key="8">
    <source>
        <dbReference type="ARBA" id="ARBA00023170"/>
    </source>
</evidence>
<feature type="transmembrane region" description="Helical" evidence="12">
    <location>
        <begin position="266"/>
        <end position="286"/>
    </location>
</feature>
<feature type="transmembrane region" description="Helical" evidence="12">
    <location>
        <begin position="38"/>
        <end position="62"/>
    </location>
</feature>
<dbReference type="GO" id="GO:0001594">
    <property type="term" value="F:trace-amine receptor activity"/>
    <property type="evidence" value="ECO:0007669"/>
    <property type="project" value="InterPro"/>
</dbReference>
<proteinExistence type="inferred from homology"/>
<dbReference type="PROSITE" id="PS50262">
    <property type="entry name" value="G_PROTEIN_RECEP_F1_2"/>
    <property type="match status" value="1"/>
</dbReference>
<dbReference type="Proteomes" id="UP000694403">
    <property type="component" value="Unplaced"/>
</dbReference>
<keyword evidence="9" id="KW-0325">Glycoprotein</keyword>
<evidence type="ECO:0000256" key="7">
    <source>
        <dbReference type="ARBA" id="ARBA00023157"/>
    </source>
</evidence>
<reference evidence="14" key="2">
    <citation type="submission" date="2025-09" db="UniProtKB">
        <authorList>
            <consortium name="Ensembl"/>
        </authorList>
    </citation>
    <scope>IDENTIFICATION</scope>
</reference>
<dbReference type="PROSITE" id="PS00237">
    <property type="entry name" value="G_PROTEIN_RECEP_F1_1"/>
    <property type="match status" value="1"/>
</dbReference>
<dbReference type="PANTHER" id="PTHR24249">
    <property type="entry name" value="HISTAMINE RECEPTOR-RELATED G-PROTEIN COUPLED RECEPTOR"/>
    <property type="match status" value="1"/>
</dbReference>
<comment type="similarity">
    <text evidence="11">Belongs to the G-protein coupled receptor 1 family.</text>
</comment>
<evidence type="ECO:0000256" key="4">
    <source>
        <dbReference type="ARBA" id="ARBA00022989"/>
    </source>
</evidence>
<dbReference type="SUPFAM" id="SSF81321">
    <property type="entry name" value="Family A G protein-coupled receptor-like"/>
    <property type="match status" value="1"/>
</dbReference>
<dbReference type="InterPro" id="IPR050569">
    <property type="entry name" value="TAAR"/>
</dbReference>
<comment type="subcellular location">
    <subcellularLocation>
        <location evidence="1">Cell membrane</location>
        <topology evidence="1">Multi-pass membrane protein</topology>
    </subcellularLocation>
</comment>
<evidence type="ECO:0000313" key="15">
    <source>
        <dbReference type="Proteomes" id="UP000694403"/>
    </source>
</evidence>
<feature type="transmembrane region" description="Helical" evidence="12">
    <location>
        <begin position="298"/>
        <end position="320"/>
    </location>
</feature>
<keyword evidence="15" id="KW-1185">Reference proteome</keyword>
<dbReference type="AlphaFoldDB" id="A0A8C3RWQ9"/>
<dbReference type="PRINTS" id="PR01830">
    <property type="entry name" value="TRACEAMINER"/>
</dbReference>
<accession>A0A8C3RWQ9</accession>
<evidence type="ECO:0000259" key="13">
    <source>
        <dbReference type="PROSITE" id="PS50262"/>
    </source>
</evidence>
<dbReference type="InterPro" id="IPR017452">
    <property type="entry name" value="GPCR_Rhodpsn_7TM"/>
</dbReference>
<dbReference type="GO" id="GO:0007635">
    <property type="term" value="P:chemosensory behavior"/>
    <property type="evidence" value="ECO:0007669"/>
    <property type="project" value="TreeGrafter"/>
</dbReference>
<dbReference type="FunFam" id="1.20.1070.10:FF:000030">
    <property type="entry name" value="trace amine-associated receptor 1"/>
    <property type="match status" value="1"/>
</dbReference>
<sequence>TLRSGQLHKVLHVKIFIYCFDFVNNSCPRNVRSTISLWAMYIFMVGAIVLTMGGNMLLIISIAHFKQLHSPTNFLICSMATTDFLLSFMVMPYSMIRSIESCWYFGDLFCKLHTCCDIMLCTTSIFHLCFISVDRYYAVCDPLHYVTKITIPVIVLFLLISWSVPFLFAFGLVFSELNIEGIEEYVASIDCCGFCALIFNKLWGALASLIAFFFPGTVMVGIYVHIFTVARKHARQIAKIPSAIKCVSAMKNKISTKKENKATKTLSIVMGVFVFCWLPFFILTTADPLINFSTPEDLYNAFLWLGYFNSTCNPIIYGLFYSWFRKAFKMIVTGTIFRPDSSTLTFDHFDNYTTLSFISKSSI</sequence>
<feature type="domain" description="G-protein coupled receptors family 1 profile" evidence="13">
    <location>
        <begin position="54"/>
        <end position="317"/>
    </location>
</feature>
<evidence type="ECO:0000256" key="9">
    <source>
        <dbReference type="ARBA" id="ARBA00023180"/>
    </source>
</evidence>
<feature type="transmembrane region" description="Helical" evidence="12">
    <location>
        <begin position="74"/>
        <end position="96"/>
    </location>
</feature>
<evidence type="ECO:0000256" key="11">
    <source>
        <dbReference type="RuleBase" id="RU000688"/>
    </source>
</evidence>
<dbReference type="GO" id="GO:1990080">
    <property type="term" value="F:2-phenylethylamine receptor activity"/>
    <property type="evidence" value="ECO:0007669"/>
    <property type="project" value="TreeGrafter"/>
</dbReference>
<evidence type="ECO:0000256" key="5">
    <source>
        <dbReference type="ARBA" id="ARBA00023040"/>
    </source>
</evidence>
<keyword evidence="7" id="KW-1015">Disulfide bond</keyword>
<name>A0A8C3RWQ9_CHESE</name>
<protein>
    <recommendedName>
        <fullName evidence="13">G-protein coupled receptors family 1 profile domain-containing protein</fullName>
    </recommendedName>
</protein>
<dbReference type="Ensembl" id="ENSCSRT00000005298.1">
    <property type="protein sequence ID" value="ENSCSRP00000005134.1"/>
    <property type="gene ID" value="ENSCSRG00000003889.1"/>
</dbReference>
<evidence type="ECO:0000256" key="12">
    <source>
        <dbReference type="SAM" id="Phobius"/>
    </source>
</evidence>
<feature type="transmembrane region" description="Helical" evidence="12">
    <location>
        <begin position="209"/>
        <end position="230"/>
    </location>
</feature>
<dbReference type="SMART" id="SM01381">
    <property type="entry name" value="7TM_GPCR_Srsx"/>
    <property type="match status" value="1"/>
</dbReference>
<dbReference type="CDD" id="cd15312">
    <property type="entry name" value="7tmA_TAAR2_3_4"/>
    <property type="match status" value="1"/>
</dbReference>
<dbReference type="Gene3D" id="1.20.1070.10">
    <property type="entry name" value="Rhodopsin 7-helix transmembrane proteins"/>
    <property type="match status" value="1"/>
</dbReference>
<keyword evidence="4 12" id="KW-1133">Transmembrane helix</keyword>
<dbReference type="InterPro" id="IPR009132">
    <property type="entry name" value="TAAR_fam"/>
</dbReference>
<dbReference type="PANTHER" id="PTHR24249:SF220">
    <property type="entry name" value="TRACE AMINE-ASSOCIATED RECEPTOR 4"/>
    <property type="match status" value="1"/>
</dbReference>
<organism evidence="14 15">
    <name type="scientific">Chelydra serpentina</name>
    <name type="common">Snapping turtle</name>
    <name type="synonym">Testudo serpentina</name>
    <dbReference type="NCBI Taxonomy" id="8475"/>
    <lineage>
        <taxon>Eukaryota</taxon>
        <taxon>Metazoa</taxon>
        <taxon>Chordata</taxon>
        <taxon>Craniata</taxon>
        <taxon>Vertebrata</taxon>
        <taxon>Euteleostomi</taxon>
        <taxon>Archelosauria</taxon>
        <taxon>Testudinata</taxon>
        <taxon>Testudines</taxon>
        <taxon>Cryptodira</taxon>
        <taxon>Durocryptodira</taxon>
        <taxon>Americhelydia</taxon>
        <taxon>Chelydroidea</taxon>
        <taxon>Chelydridae</taxon>
        <taxon>Chelydra</taxon>
    </lineage>
</organism>
<keyword evidence="10 11" id="KW-0807">Transducer</keyword>
<keyword evidence="3 11" id="KW-0812">Transmembrane</keyword>
<dbReference type="InterPro" id="IPR000276">
    <property type="entry name" value="GPCR_Rhodpsn"/>
</dbReference>
<keyword evidence="5 11" id="KW-0297">G-protein coupled receptor</keyword>
<keyword evidence="6 12" id="KW-0472">Membrane</keyword>
<evidence type="ECO:0000256" key="10">
    <source>
        <dbReference type="ARBA" id="ARBA00023224"/>
    </source>
</evidence>
<keyword evidence="8 11" id="KW-0675">Receptor</keyword>
<evidence type="ECO:0000256" key="1">
    <source>
        <dbReference type="ARBA" id="ARBA00004651"/>
    </source>
</evidence>